<dbReference type="PANTHER" id="PTHR45749">
    <property type="match status" value="1"/>
</dbReference>
<dbReference type="PANTHER" id="PTHR45749:SF28">
    <property type="entry name" value="ZINC FINGER MYM-TYPE PROTEIN 1-LIKE-RELATED"/>
    <property type="match status" value="1"/>
</dbReference>
<reference evidence="2" key="1">
    <citation type="submission" date="2021-05" db="EMBL/GenBank/DDBJ databases">
        <authorList>
            <person name="Alioto T."/>
            <person name="Alioto T."/>
            <person name="Gomez Garrido J."/>
        </authorList>
    </citation>
    <scope>NUCLEOTIDE SEQUENCE</scope>
</reference>
<dbReference type="EMBL" id="HBUF01432210">
    <property type="protein sequence ID" value="CAG6742101.1"/>
    <property type="molecule type" value="Transcribed_RNA"/>
</dbReference>
<dbReference type="InterPro" id="IPR025398">
    <property type="entry name" value="DUF4371"/>
</dbReference>
<dbReference type="SUPFAM" id="SSF53098">
    <property type="entry name" value="Ribonuclease H-like"/>
    <property type="match status" value="1"/>
</dbReference>
<dbReference type="Pfam" id="PF14291">
    <property type="entry name" value="DUF4371"/>
    <property type="match status" value="1"/>
</dbReference>
<proteinExistence type="predicted"/>
<evidence type="ECO:0000313" key="2">
    <source>
        <dbReference type="EMBL" id="CAG6742101.1"/>
    </source>
</evidence>
<dbReference type="AlphaFoldDB" id="A0A8D8Z9E8"/>
<organism evidence="2">
    <name type="scientific">Cacopsylla melanoneura</name>
    <dbReference type="NCBI Taxonomy" id="428564"/>
    <lineage>
        <taxon>Eukaryota</taxon>
        <taxon>Metazoa</taxon>
        <taxon>Ecdysozoa</taxon>
        <taxon>Arthropoda</taxon>
        <taxon>Hexapoda</taxon>
        <taxon>Insecta</taxon>
        <taxon>Pterygota</taxon>
        <taxon>Neoptera</taxon>
        <taxon>Paraneoptera</taxon>
        <taxon>Hemiptera</taxon>
        <taxon>Sternorrhyncha</taxon>
        <taxon>Psylloidea</taxon>
        <taxon>Psyllidae</taxon>
        <taxon>Psyllinae</taxon>
        <taxon>Cacopsylla</taxon>
    </lineage>
</organism>
<protein>
    <submittedName>
        <fullName evidence="2">Zinc finger MYM-type protein 1</fullName>
    </submittedName>
</protein>
<evidence type="ECO:0000259" key="1">
    <source>
        <dbReference type="Pfam" id="PF14291"/>
    </source>
</evidence>
<feature type="domain" description="DUF4371" evidence="1">
    <location>
        <begin position="170"/>
        <end position="319"/>
    </location>
</feature>
<name>A0A8D8Z9E8_9HEMI</name>
<accession>A0A8D8Z9E8</accession>
<dbReference type="InterPro" id="IPR012337">
    <property type="entry name" value="RNaseH-like_sf"/>
</dbReference>
<sequence length="684" mass="79019">MTTTVTVQYLKTINFSQLSLERKVEIKNIGRPIPEVQITQAGSSHNKKYIRSFNSSWYEKYPWLCGCEIKNKLFCFPCLLFGCDSVWTQNGFALINNLKEKCELHQACKSHVNNSISLRTLGRINIAQSLSEAYRLSKIQHNAQVQKNRNILSKLIDTVNLCATLELPLQSESSDNQSVYKEVLNYGAKLNPELREHLNSNSAFKGTSKTTQDELLQCMLEVCQEQIVSEITESEFLAVMADDTTDVTGNTQTVIVFRYQLHGTVYERFWGYFNPEDETAEGLSECIGNELKKVLKNDSHKLIAQTYDGASVMSGEKQGVQKKIQDIYKYAYYIHCYTHQVNLVMKNVTSSIRSVRIFFSDLSSIPAFFSQSPKRLDVLKKHMSASIPRPSNTLWNFNVRTVDFVFENKEQLINCFEEMVSSEKDKTFDEAKGYLALLNNEHFLFWLQLFHKIMPHVELLHSQMQSRNIDAALIEKLIIDSFCCDIEEIRDSELCNSGSLTEIAESKEICDRMTMDCRERFAFTSHLIAAKLFYSEHFPQYSENLPLFEISETCRVYPFLEEEKLKTELEILYSRQEYHSAHGLTSLLQLIIHDNIHEFLSQTTNLLRILVTMPMTTNEPERCLSTLKRIRTYQRNSTRPQVEFGKDVVKEENSRKSQRDPLAPWLDKKPKDWVDLAGIHLILA</sequence>